<dbReference type="PATRIC" id="fig|1217656.3.peg.1677"/>
<dbReference type="AlphaFoldDB" id="N8YGJ8"/>
<dbReference type="HOGENOM" id="CLU_3362695_0_0_6"/>
<organism evidence="1 2">
    <name type="scientific">Acinetobacter guillouiae NIPH 991</name>
    <dbReference type="NCBI Taxonomy" id="1217656"/>
    <lineage>
        <taxon>Bacteria</taxon>
        <taxon>Pseudomonadati</taxon>
        <taxon>Pseudomonadota</taxon>
        <taxon>Gammaproteobacteria</taxon>
        <taxon>Moraxellales</taxon>
        <taxon>Moraxellaceae</taxon>
        <taxon>Acinetobacter</taxon>
    </lineage>
</organism>
<keyword evidence="2" id="KW-1185">Reference proteome</keyword>
<protein>
    <submittedName>
        <fullName evidence="1">Uncharacterized protein</fullName>
    </submittedName>
</protein>
<comment type="caution">
    <text evidence="1">The sequence shown here is derived from an EMBL/GenBank/DDBJ whole genome shotgun (WGS) entry which is preliminary data.</text>
</comment>
<dbReference type="EMBL" id="APPJ01000009">
    <property type="protein sequence ID" value="ENV18390.1"/>
    <property type="molecule type" value="Genomic_DNA"/>
</dbReference>
<evidence type="ECO:0000313" key="1">
    <source>
        <dbReference type="EMBL" id="ENV18390.1"/>
    </source>
</evidence>
<reference evidence="1 2" key="1">
    <citation type="submission" date="2013-02" db="EMBL/GenBank/DDBJ databases">
        <title>The Genome Sequence of Acinetobacter guillouiae NIPH 991.</title>
        <authorList>
            <consortium name="The Broad Institute Genome Sequencing Platform"/>
            <consortium name="The Broad Institute Genome Sequencing Center for Infectious Disease"/>
            <person name="Cerqueira G."/>
            <person name="Feldgarden M."/>
            <person name="Courvalin P."/>
            <person name="Perichon B."/>
            <person name="Grillot-Courvalin C."/>
            <person name="Clermont D."/>
            <person name="Rocha E."/>
            <person name="Yoon E.-J."/>
            <person name="Nemec A."/>
            <person name="Walker B."/>
            <person name="Young S.K."/>
            <person name="Zeng Q."/>
            <person name="Gargeya S."/>
            <person name="Fitzgerald M."/>
            <person name="Haas B."/>
            <person name="Abouelleil A."/>
            <person name="Alvarado L."/>
            <person name="Arachchi H.M."/>
            <person name="Berlin A.M."/>
            <person name="Chapman S.B."/>
            <person name="Dewar J."/>
            <person name="Goldberg J."/>
            <person name="Griggs A."/>
            <person name="Gujja S."/>
            <person name="Hansen M."/>
            <person name="Howarth C."/>
            <person name="Imamovic A."/>
            <person name="Larimer J."/>
            <person name="McCowan C."/>
            <person name="Murphy C."/>
            <person name="Neiman D."/>
            <person name="Pearson M."/>
            <person name="Priest M."/>
            <person name="Roberts A."/>
            <person name="Saif S."/>
            <person name="Shea T."/>
            <person name="Sisk P."/>
            <person name="Sykes S."/>
            <person name="Wortman J."/>
            <person name="Nusbaum C."/>
            <person name="Birren B."/>
        </authorList>
    </citation>
    <scope>NUCLEOTIDE SEQUENCE [LARGE SCALE GENOMIC DNA]</scope>
    <source>
        <strain evidence="1 2">NIPH 991</strain>
    </source>
</reference>
<gene>
    <name evidence="1" type="ORF">F964_01715</name>
</gene>
<accession>N8YGJ8</accession>
<sequence>MNISFIGLGNMGFSRQSGHGKTVFSSIFNLVSVAT</sequence>
<proteinExistence type="predicted"/>
<dbReference type="Proteomes" id="UP000013148">
    <property type="component" value="Unassembled WGS sequence"/>
</dbReference>
<evidence type="ECO:0000313" key="2">
    <source>
        <dbReference type="Proteomes" id="UP000013148"/>
    </source>
</evidence>
<name>N8YGJ8_ACIGI</name>